<keyword evidence="12" id="KW-0206">Cytoskeleton</keyword>
<evidence type="ECO:0000256" key="4">
    <source>
        <dbReference type="ARBA" id="ARBA00022475"/>
    </source>
</evidence>
<reference evidence="15" key="1">
    <citation type="submission" date="2020-12" db="UniProtKB">
        <authorList>
            <consortium name="WormBaseParasite"/>
        </authorList>
    </citation>
    <scope>IDENTIFICATION</scope>
    <source>
        <strain evidence="15">MHco3</strain>
    </source>
</reference>
<organism evidence="14 15">
    <name type="scientific">Haemonchus contortus</name>
    <name type="common">Barber pole worm</name>
    <dbReference type="NCBI Taxonomy" id="6289"/>
    <lineage>
        <taxon>Eukaryota</taxon>
        <taxon>Metazoa</taxon>
        <taxon>Ecdysozoa</taxon>
        <taxon>Nematoda</taxon>
        <taxon>Chromadorea</taxon>
        <taxon>Rhabditida</taxon>
        <taxon>Rhabditina</taxon>
        <taxon>Rhabditomorpha</taxon>
        <taxon>Strongyloidea</taxon>
        <taxon>Trichostrongylidae</taxon>
        <taxon>Haemonchus</taxon>
    </lineage>
</organism>
<keyword evidence="4" id="KW-1003">Cell membrane</keyword>
<evidence type="ECO:0000256" key="11">
    <source>
        <dbReference type="ARBA" id="ARBA00023180"/>
    </source>
</evidence>
<evidence type="ECO:0000313" key="15">
    <source>
        <dbReference type="WBParaSite" id="HCON_00063805-00001"/>
    </source>
</evidence>
<name>A0A7I4Y818_HAECO</name>
<dbReference type="OrthoDB" id="496749at2759"/>
<dbReference type="GO" id="GO:0016012">
    <property type="term" value="C:sarcoglycan complex"/>
    <property type="evidence" value="ECO:0007669"/>
    <property type="project" value="InterPro"/>
</dbReference>
<keyword evidence="11" id="KW-0325">Glycoprotein</keyword>
<evidence type="ECO:0000256" key="1">
    <source>
        <dbReference type="ARBA" id="ARBA00004245"/>
    </source>
</evidence>
<comment type="subcellular location">
    <subcellularLocation>
        <location evidence="2">Cell membrane</location>
        <location evidence="2">Sarcolemma</location>
        <topology evidence="2">Single-pass type II membrane protein</topology>
    </subcellularLocation>
    <subcellularLocation>
        <location evidence="1">Cytoplasm</location>
        <location evidence="1">Cytoskeleton</location>
    </subcellularLocation>
</comment>
<evidence type="ECO:0000256" key="8">
    <source>
        <dbReference type="ARBA" id="ARBA00022989"/>
    </source>
</evidence>
<dbReference type="InterPro" id="IPR006875">
    <property type="entry name" value="Sarcoglycan"/>
</dbReference>
<dbReference type="GO" id="GO:0005856">
    <property type="term" value="C:cytoskeleton"/>
    <property type="evidence" value="ECO:0007669"/>
    <property type="project" value="UniProtKB-SubCell"/>
</dbReference>
<keyword evidence="7" id="KW-0735">Signal-anchor</keyword>
<evidence type="ECO:0000256" key="10">
    <source>
        <dbReference type="ARBA" id="ARBA00023157"/>
    </source>
</evidence>
<evidence type="ECO:0000256" key="9">
    <source>
        <dbReference type="ARBA" id="ARBA00023136"/>
    </source>
</evidence>
<accession>A0A7I4Y818</accession>
<keyword evidence="6 13" id="KW-0812">Transmembrane</keyword>
<dbReference type="GO" id="GO:0042383">
    <property type="term" value="C:sarcolemma"/>
    <property type="evidence" value="ECO:0007669"/>
    <property type="project" value="UniProtKB-SubCell"/>
</dbReference>
<proteinExistence type="inferred from homology"/>
<dbReference type="Pfam" id="PF04790">
    <property type="entry name" value="Sarcoglycan_1"/>
    <property type="match status" value="1"/>
</dbReference>
<keyword evidence="8 13" id="KW-1133">Transmembrane helix</keyword>
<keyword evidence="10" id="KW-1015">Disulfide bond</keyword>
<feature type="transmembrane region" description="Helical" evidence="13">
    <location>
        <begin position="126"/>
        <end position="149"/>
    </location>
</feature>
<dbReference type="PANTHER" id="PTHR12939:SF10">
    <property type="entry name" value="EG:4F1.1 PROTEIN"/>
    <property type="match status" value="1"/>
</dbReference>
<evidence type="ECO:0000256" key="7">
    <source>
        <dbReference type="ARBA" id="ARBA00022968"/>
    </source>
</evidence>
<dbReference type="Proteomes" id="UP000025227">
    <property type="component" value="Unplaced"/>
</dbReference>
<evidence type="ECO:0000313" key="14">
    <source>
        <dbReference type="Proteomes" id="UP000025227"/>
    </source>
</evidence>
<evidence type="ECO:0000256" key="2">
    <source>
        <dbReference type="ARBA" id="ARBA00004274"/>
    </source>
</evidence>
<protein>
    <submittedName>
        <fullName evidence="15">Sarcoglycan complex subunit protein</fullName>
    </submittedName>
</protein>
<dbReference type="OMA" id="RPLYVND"/>
<comment type="similarity">
    <text evidence="3">Belongs to the sarcoglycan beta/delta/gamma/zeta family.</text>
</comment>
<dbReference type="WBParaSite" id="HCON_00063805-00001">
    <property type="protein sequence ID" value="HCON_00063805-00001"/>
    <property type="gene ID" value="HCON_00063805"/>
</dbReference>
<evidence type="ECO:0000256" key="3">
    <source>
        <dbReference type="ARBA" id="ARBA00007574"/>
    </source>
</evidence>
<keyword evidence="5" id="KW-0963">Cytoplasm</keyword>
<evidence type="ECO:0000256" key="12">
    <source>
        <dbReference type="ARBA" id="ARBA00023212"/>
    </source>
</evidence>
<evidence type="ECO:0000256" key="6">
    <source>
        <dbReference type="ARBA" id="ARBA00022692"/>
    </source>
</evidence>
<sequence length="377" mass="41473">GLLVVCMLQTMADITEFSGSYPYQVNHWQLLRQLDSCYSSHCYGRAAVFMSSRYPLYGVNDDALWARGSAIPEPTRGASIPPLHQTMAYSTYPGATTHTTVVHSSMKPVADADIYRVGIYGWRKRCLYCFILVLTIVIVLNLALTAWIMSVLDFSTEGMGALKIQEDGIRVEGRALFDKPVSFSQLSTVRDEALFIDSARGIHMQARNASGHVSSRLSLTSDGKTQAICDRFEVFDPDNRLLFFADSKEIGLKLENLRILDEGGSVFEGAIQTALLQPEPDTPLRLESPTRSVSVDAAQDIELMAGAGEVRVNTLLDVSISSKQGEIRFESANIFMDGQPRSAGRGAPQLQLCVCHSGRLFLATQSADCRADRNICQ</sequence>
<evidence type="ECO:0000256" key="5">
    <source>
        <dbReference type="ARBA" id="ARBA00022490"/>
    </source>
</evidence>
<dbReference type="InterPro" id="IPR039972">
    <property type="entry name" value="Sarcoglycan_gamma/delta/zeta"/>
</dbReference>
<dbReference type="PANTHER" id="PTHR12939">
    <property type="entry name" value="SARCOGLYCAN"/>
    <property type="match status" value="1"/>
</dbReference>
<dbReference type="AlphaFoldDB" id="A0A7I4Y818"/>
<evidence type="ECO:0000256" key="13">
    <source>
        <dbReference type="SAM" id="Phobius"/>
    </source>
</evidence>
<keyword evidence="9 13" id="KW-0472">Membrane</keyword>
<keyword evidence="14" id="KW-1185">Reference proteome</keyword>